<dbReference type="Proteomes" id="UP000327157">
    <property type="component" value="Chromosome 14"/>
</dbReference>
<reference evidence="6" key="2">
    <citation type="submission" date="2019-10" db="EMBL/GenBank/DDBJ databases">
        <title>A de novo genome assembly of a pear dwarfing rootstock.</title>
        <authorList>
            <person name="Wang F."/>
            <person name="Wang J."/>
            <person name="Li S."/>
            <person name="Zhang Y."/>
            <person name="Fang M."/>
            <person name="Ma L."/>
            <person name="Zhao Y."/>
            <person name="Jiang S."/>
        </authorList>
    </citation>
    <scope>NUCLEOTIDE SEQUENCE [LARGE SCALE GENOMIC DNA]</scope>
</reference>
<evidence type="ECO:0000256" key="2">
    <source>
        <dbReference type="ARBA" id="ARBA00023242"/>
    </source>
</evidence>
<dbReference type="PANTHER" id="PTHR31319:SF103">
    <property type="entry name" value="CCT MOTIF FAMILY PROTEIN"/>
    <property type="match status" value="1"/>
</dbReference>
<dbReference type="AlphaFoldDB" id="A0A5N5FZW2"/>
<accession>A0A5N5FZW2</accession>
<dbReference type="EMBL" id="SMOL01000553">
    <property type="protein sequence ID" value="KAB2608646.1"/>
    <property type="molecule type" value="Genomic_DNA"/>
</dbReference>
<dbReference type="InterPro" id="IPR010402">
    <property type="entry name" value="CCT_domain"/>
</dbReference>
<evidence type="ECO:0000313" key="5">
    <source>
        <dbReference type="EMBL" id="KAB2608646.1"/>
    </source>
</evidence>
<dbReference type="InterPro" id="IPR045281">
    <property type="entry name" value="CONSTANS-like"/>
</dbReference>
<evidence type="ECO:0000256" key="3">
    <source>
        <dbReference type="PROSITE-ProRule" id="PRU00357"/>
    </source>
</evidence>
<reference evidence="5 6" key="3">
    <citation type="submission" date="2019-11" db="EMBL/GenBank/DDBJ databases">
        <title>A de novo genome assembly of a pear dwarfing rootstock.</title>
        <authorList>
            <person name="Wang F."/>
            <person name="Wang J."/>
            <person name="Li S."/>
            <person name="Zhang Y."/>
            <person name="Fang M."/>
            <person name="Ma L."/>
            <person name="Zhao Y."/>
            <person name="Jiang S."/>
        </authorList>
    </citation>
    <scope>NUCLEOTIDE SEQUENCE [LARGE SCALE GENOMIC DNA]</scope>
    <source>
        <strain evidence="5">S2</strain>
        <tissue evidence="5">Leaf</tissue>
    </source>
</reference>
<evidence type="ECO:0000313" key="6">
    <source>
        <dbReference type="Proteomes" id="UP000327157"/>
    </source>
</evidence>
<evidence type="ECO:0000259" key="4">
    <source>
        <dbReference type="PROSITE" id="PS51017"/>
    </source>
</evidence>
<keyword evidence="2 3" id="KW-0539">Nucleus</keyword>
<dbReference type="PANTHER" id="PTHR31319">
    <property type="entry name" value="ZINC FINGER PROTEIN CONSTANS-LIKE 4"/>
    <property type="match status" value="1"/>
</dbReference>
<proteinExistence type="predicted"/>
<keyword evidence="6" id="KW-1185">Reference proteome</keyword>
<comment type="subcellular location">
    <subcellularLocation>
        <location evidence="1 3">Nucleus</location>
    </subcellularLocation>
</comment>
<evidence type="ECO:0000256" key="1">
    <source>
        <dbReference type="ARBA" id="ARBA00004123"/>
    </source>
</evidence>
<dbReference type="Pfam" id="PF06203">
    <property type="entry name" value="CCT"/>
    <property type="match status" value="1"/>
</dbReference>
<dbReference type="OrthoDB" id="153872at2759"/>
<reference evidence="5 6" key="1">
    <citation type="submission" date="2019-09" db="EMBL/GenBank/DDBJ databases">
        <authorList>
            <person name="Ou C."/>
        </authorList>
    </citation>
    <scope>NUCLEOTIDE SEQUENCE [LARGE SCALE GENOMIC DNA]</scope>
    <source>
        <strain evidence="5">S2</strain>
        <tissue evidence="5">Leaf</tissue>
    </source>
</reference>
<protein>
    <recommendedName>
        <fullName evidence="4">CCT domain-containing protein</fullName>
    </recommendedName>
</protein>
<dbReference type="GO" id="GO:0009909">
    <property type="term" value="P:regulation of flower development"/>
    <property type="evidence" value="ECO:0007669"/>
    <property type="project" value="InterPro"/>
</dbReference>
<organism evidence="5 6">
    <name type="scientific">Pyrus ussuriensis x Pyrus communis</name>
    <dbReference type="NCBI Taxonomy" id="2448454"/>
    <lineage>
        <taxon>Eukaryota</taxon>
        <taxon>Viridiplantae</taxon>
        <taxon>Streptophyta</taxon>
        <taxon>Embryophyta</taxon>
        <taxon>Tracheophyta</taxon>
        <taxon>Spermatophyta</taxon>
        <taxon>Magnoliopsida</taxon>
        <taxon>eudicotyledons</taxon>
        <taxon>Gunneridae</taxon>
        <taxon>Pentapetalae</taxon>
        <taxon>rosids</taxon>
        <taxon>fabids</taxon>
        <taxon>Rosales</taxon>
        <taxon>Rosaceae</taxon>
        <taxon>Amygdaloideae</taxon>
        <taxon>Maleae</taxon>
        <taxon>Pyrus</taxon>
    </lineage>
</organism>
<sequence length="304" mass="34816">MSSSGLYIVNDSFYRHSTTSEMADLQFFSKKPFSPFSDIDLLQLQAISNQQTYQNVTDQNSPSLISSSSPSYQLETLSRTRKPSCTKWNKTVKTEESHQAFESHSYGGAENAAKFMQMSYSSNCFDGSNNKPGFYFQRSFDSLMESPSFQNQALSLSSPESSFLDGQMRRVSSTGDLQIRLLSRILINLLCNFRTNRAPRESSVMEEAAANFKTGRYSAEEWKERISEYRAKRPQRNFNKTSRGEYACRKTLADNRPRTRGRFARNDETGEILKAACSSTREEDEDELRFMNTFGATQFQYYGF</sequence>
<dbReference type="GO" id="GO:0005634">
    <property type="term" value="C:nucleus"/>
    <property type="evidence" value="ECO:0007669"/>
    <property type="project" value="UniProtKB-SubCell"/>
</dbReference>
<dbReference type="PROSITE" id="PS51017">
    <property type="entry name" value="CCT"/>
    <property type="match status" value="1"/>
</dbReference>
<feature type="domain" description="CCT" evidence="4">
    <location>
        <begin position="222"/>
        <end position="266"/>
    </location>
</feature>
<comment type="caution">
    <text evidence="5">The sequence shown here is derived from an EMBL/GenBank/DDBJ whole genome shotgun (WGS) entry which is preliminary data.</text>
</comment>
<dbReference type="GO" id="GO:0003700">
    <property type="term" value="F:DNA-binding transcription factor activity"/>
    <property type="evidence" value="ECO:0007669"/>
    <property type="project" value="TreeGrafter"/>
</dbReference>
<name>A0A5N5FZW2_9ROSA</name>
<gene>
    <name evidence="5" type="ORF">D8674_011814</name>
</gene>